<dbReference type="AlphaFoldDB" id="F1A3R3"/>
<accession>F1A3R3</accession>
<evidence type="ECO:0000313" key="3">
    <source>
        <dbReference type="Proteomes" id="UP000001064"/>
    </source>
</evidence>
<feature type="compositionally biased region" description="Low complexity" evidence="1">
    <location>
        <begin position="9"/>
        <end position="30"/>
    </location>
</feature>
<gene>
    <name evidence="2" type="ORF">DICPUDRAFT_93196</name>
</gene>
<protein>
    <submittedName>
        <fullName evidence="2">Uncharacterized protein</fullName>
    </submittedName>
</protein>
<dbReference type="RefSeq" id="XP_003294307.1">
    <property type="nucleotide sequence ID" value="XM_003294259.1"/>
</dbReference>
<organism evidence="2 3">
    <name type="scientific">Dictyostelium purpureum</name>
    <name type="common">Slime mold</name>
    <dbReference type="NCBI Taxonomy" id="5786"/>
    <lineage>
        <taxon>Eukaryota</taxon>
        <taxon>Amoebozoa</taxon>
        <taxon>Evosea</taxon>
        <taxon>Eumycetozoa</taxon>
        <taxon>Dictyostelia</taxon>
        <taxon>Dictyosteliales</taxon>
        <taxon>Dictyosteliaceae</taxon>
        <taxon>Dictyostelium</taxon>
    </lineage>
</organism>
<reference evidence="3" key="1">
    <citation type="journal article" date="2011" name="Genome Biol.">
        <title>Comparative genomics of the social amoebae Dictyostelium discoideum and Dictyostelium purpureum.</title>
        <authorList>
            <consortium name="US DOE Joint Genome Institute (JGI-PGF)"/>
            <person name="Sucgang R."/>
            <person name="Kuo A."/>
            <person name="Tian X."/>
            <person name="Salerno W."/>
            <person name="Parikh A."/>
            <person name="Feasley C.L."/>
            <person name="Dalin E."/>
            <person name="Tu H."/>
            <person name="Huang E."/>
            <person name="Barry K."/>
            <person name="Lindquist E."/>
            <person name="Shapiro H."/>
            <person name="Bruce D."/>
            <person name="Schmutz J."/>
            <person name="Salamov A."/>
            <person name="Fey P."/>
            <person name="Gaudet P."/>
            <person name="Anjard C."/>
            <person name="Babu M.M."/>
            <person name="Basu S."/>
            <person name="Bushmanova Y."/>
            <person name="van der Wel H."/>
            <person name="Katoh-Kurasawa M."/>
            <person name="Dinh C."/>
            <person name="Coutinho P.M."/>
            <person name="Saito T."/>
            <person name="Elias M."/>
            <person name="Schaap P."/>
            <person name="Kay R.R."/>
            <person name="Henrissat B."/>
            <person name="Eichinger L."/>
            <person name="Rivero F."/>
            <person name="Putnam N.H."/>
            <person name="West C.M."/>
            <person name="Loomis W.F."/>
            <person name="Chisholm R.L."/>
            <person name="Shaulsky G."/>
            <person name="Strassmann J.E."/>
            <person name="Queller D.C."/>
            <person name="Kuspa A."/>
            <person name="Grigoriev I.V."/>
        </authorList>
    </citation>
    <scope>NUCLEOTIDE SEQUENCE [LARGE SCALE GENOMIC DNA]</scope>
    <source>
        <strain evidence="3">QSDP1</strain>
    </source>
</reference>
<feature type="region of interest" description="Disordered" evidence="1">
    <location>
        <begin position="1"/>
        <end position="30"/>
    </location>
</feature>
<dbReference type="Proteomes" id="UP000001064">
    <property type="component" value="Unassembled WGS sequence"/>
</dbReference>
<evidence type="ECO:0000313" key="2">
    <source>
        <dbReference type="EMBL" id="EGC29172.1"/>
    </source>
</evidence>
<name>F1A3R3_DICPU</name>
<dbReference type="InParanoid" id="F1A3R3"/>
<proteinExistence type="predicted"/>
<dbReference type="GeneID" id="10506457"/>
<dbReference type="KEGG" id="dpp:DICPUDRAFT_93196"/>
<keyword evidence="3" id="KW-1185">Reference proteome</keyword>
<dbReference type="VEuPathDB" id="AmoebaDB:DICPUDRAFT_93196"/>
<evidence type="ECO:0000256" key="1">
    <source>
        <dbReference type="SAM" id="MobiDB-lite"/>
    </source>
</evidence>
<dbReference type="EMBL" id="GL871472">
    <property type="protein sequence ID" value="EGC29172.1"/>
    <property type="molecule type" value="Genomic_DNA"/>
</dbReference>
<sequence>MNQVRHSLSRSTSSTASFSQSPIQTQTQTQSTNVNTVKYETLDNFVKFLPKDIEKFTENDVKNILLRMFQCTGNNECKAKIDLLNRYVLPLNQRYPEVVTDELIKQLLTCYLSVVLPNKIIVSDGNEDISRFWSLYINYNVNNFIPTLTNHLKELYKTIKTPNFAQYQHMIKYYKAVSPSLNNEMYKFKDYYLSMINDYYLNTLPSLISSDNGSDSTKMMLEIWYSYLCLCGNTNQNQMEFSIFLTKHLKCEQLIDFICLFNKHYIENKTLNMDAFVMLCESLFNSENKSYLLSLDKQKTNTLLEIFKSNAKLNIFLNNFDN</sequence>